<dbReference type="GO" id="GO:0005319">
    <property type="term" value="F:lipid transporter activity"/>
    <property type="evidence" value="ECO:0007669"/>
    <property type="project" value="TreeGrafter"/>
</dbReference>
<evidence type="ECO:0000313" key="10">
    <source>
        <dbReference type="Proteomes" id="UP000502823"/>
    </source>
</evidence>
<dbReference type="OrthoDB" id="6512918at2759"/>
<dbReference type="InterPro" id="IPR013525">
    <property type="entry name" value="ABC2_TM"/>
</dbReference>
<feature type="transmembrane region" description="Helical" evidence="7">
    <location>
        <begin position="542"/>
        <end position="564"/>
    </location>
</feature>
<feature type="transmembrane region" description="Helical" evidence="7">
    <location>
        <begin position="152"/>
        <end position="173"/>
    </location>
</feature>
<dbReference type="InterPro" id="IPR003439">
    <property type="entry name" value="ABC_transporter-like_ATP-bd"/>
</dbReference>
<dbReference type="GO" id="GO:0016887">
    <property type="term" value="F:ATP hydrolysis activity"/>
    <property type="evidence" value="ECO:0007669"/>
    <property type="project" value="InterPro"/>
</dbReference>
<sequence length="983" mass="109701">MVKGTNCDVDSVTSLLHEFIPNLSVDQNIGSELSYLLSEDHSSLFEAMLSKLEENKNKLGLLSYGVSLTTMEEVFMKVGRDVEVCPSDEQQQANGIDNVVYSGSFEIDDYSVLPNETKLTVPHYPLLKGSALLRNQLIAMSMKKALYVWRTWYITLIQLLMPAVFLILTIVIVKTWQAIPDLPPLKIDMKAYGETFTPVEVKNNDLSDVASVYRTLTDGITLNESDTMSDYILRQAIDLQAVRQNYIVGATFGGDETAPTITGWFNNLPYHSIPLAVGTIYNALLKCYTKNASITVVNHPLPYSEDSLVPSQSFTTNSMGFQVAFSLGFSMAFVSAFFIIFYVKERVSKAKHLQIVSGVEVLTFWLSAFVWDLVFSVLPVVGVIITFIAFQEEGFSTGKELGRVIVVMVCFSWSLLPGTYLFSFLFSVPLTGFTRMAMINVVTGIAAFMTVNILQLPSLELQDVAKVLDWIFLVFPHYSLCASINSLYNNYAYNKACSALMVIPGICTLPNACCKDNCPPTGCVPRTDDYFDWEAPGIGRNILFFMLDGILSVIVLLMLEFRLFERFAYFIQKSDVKIGTDNDGCEEEMDSDVAAEKSKLLMTDTSVLLKEYELVLKDVTKYYGNFLAVNKLCLGVKKGECFGLLGVNGAGKTTTFKMMTGDEKISAGEAYASGLSLKSSMKEVHQLIGYCPQFDAVLEDLTGSETLTMFCLLRGIPKEKCQDIIKYLAGELLFKQHINKKVKEYSGGNKRKLSTAIALIGDPPVVYLDEPTTGMDPAAKRHLWNVICKVRDSGRCIILTSHSMEECEALCTRLAIMVNGHFKCLGSTQHLKNKFARGYTLIVKTKKVHAPLVNGSVSTNHSSLSKEVDSHDLRPVREFIAQSFPGATQMEEYQGLLTYCITNPTLTWATMFGMMERAKRQLNIEDYSLGQTSLEQPRFEDAMNKFTLTKFPCLVYFLDKAKEEKLISHDMCVFCKDAEVKSS</sequence>
<feature type="transmembrane region" description="Helical" evidence="7">
    <location>
        <begin position="402"/>
        <end position="425"/>
    </location>
</feature>
<feature type="transmembrane region" description="Helical" evidence="7">
    <location>
        <begin position="364"/>
        <end position="390"/>
    </location>
</feature>
<comment type="subcellular location">
    <subcellularLocation>
        <location evidence="1">Membrane</location>
        <topology evidence="1">Multi-pass membrane protein</topology>
    </subcellularLocation>
</comment>
<feature type="transmembrane region" description="Helical" evidence="7">
    <location>
        <begin position="319"/>
        <end position="343"/>
    </location>
</feature>
<dbReference type="InterPro" id="IPR027417">
    <property type="entry name" value="P-loop_NTPase"/>
</dbReference>
<dbReference type="AlphaFoldDB" id="A0A6L2PJN9"/>
<dbReference type="SMART" id="SM00382">
    <property type="entry name" value="AAA"/>
    <property type="match status" value="1"/>
</dbReference>
<dbReference type="InterPro" id="IPR056264">
    <property type="entry name" value="R2_ABCA1-4-like"/>
</dbReference>
<dbReference type="PROSITE" id="PS50893">
    <property type="entry name" value="ABC_TRANSPORTER_2"/>
    <property type="match status" value="1"/>
</dbReference>
<dbReference type="Pfam" id="PF12698">
    <property type="entry name" value="ABC2_membrane_3"/>
    <property type="match status" value="1"/>
</dbReference>
<evidence type="ECO:0000256" key="4">
    <source>
        <dbReference type="ARBA" id="ARBA00022840"/>
    </source>
</evidence>
<dbReference type="InterPro" id="IPR003593">
    <property type="entry name" value="AAA+_ATPase"/>
</dbReference>
<dbReference type="FunCoup" id="A0A6L2PJN9">
    <property type="interactions" value="299"/>
</dbReference>
<keyword evidence="2 7" id="KW-0812">Transmembrane</keyword>
<keyword evidence="6 7" id="KW-0472">Membrane</keyword>
<name>A0A6L2PJN9_COPFO</name>
<evidence type="ECO:0000259" key="8">
    <source>
        <dbReference type="PROSITE" id="PS50893"/>
    </source>
</evidence>
<dbReference type="CDD" id="cd03263">
    <property type="entry name" value="ABC_subfamily_A"/>
    <property type="match status" value="1"/>
</dbReference>
<keyword evidence="5 7" id="KW-1133">Transmembrane helix</keyword>
<protein>
    <recommendedName>
        <fullName evidence="8">ABC transporter domain-containing protein</fullName>
    </recommendedName>
</protein>
<feature type="domain" description="ABC transporter" evidence="8">
    <location>
        <begin position="614"/>
        <end position="844"/>
    </location>
</feature>
<evidence type="ECO:0000256" key="5">
    <source>
        <dbReference type="ARBA" id="ARBA00022989"/>
    </source>
</evidence>
<dbReference type="GO" id="GO:0016020">
    <property type="term" value="C:membrane"/>
    <property type="evidence" value="ECO:0007669"/>
    <property type="project" value="UniProtKB-SubCell"/>
</dbReference>
<dbReference type="InterPro" id="IPR026082">
    <property type="entry name" value="ABCA"/>
</dbReference>
<dbReference type="InParanoid" id="A0A6L2PJN9"/>
<dbReference type="Pfam" id="PF00005">
    <property type="entry name" value="ABC_tran"/>
    <property type="match status" value="1"/>
</dbReference>
<dbReference type="GO" id="GO:0140359">
    <property type="term" value="F:ABC-type transporter activity"/>
    <property type="evidence" value="ECO:0007669"/>
    <property type="project" value="InterPro"/>
</dbReference>
<dbReference type="SUPFAM" id="SSF52540">
    <property type="entry name" value="P-loop containing nucleoside triphosphate hydrolases"/>
    <property type="match status" value="1"/>
</dbReference>
<accession>A0A6L2PJN9</accession>
<keyword evidence="4" id="KW-0067">ATP-binding</keyword>
<dbReference type="GO" id="GO:0005524">
    <property type="term" value="F:ATP binding"/>
    <property type="evidence" value="ECO:0007669"/>
    <property type="project" value="UniProtKB-KW"/>
</dbReference>
<keyword evidence="10" id="KW-1185">Reference proteome</keyword>
<organism evidence="9 10">
    <name type="scientific">Coptotermes formosanus</name>
    <name type="common">Formosan subterranean termite</name>
    <dbReference type="NCBI Taxonomy" id="36987"/>
    <lineage>
        <taxon>Eukaryota</taxon>
        <taxon>Metazoa</taxon>
        <taxon>Ecdysozoa</taxon>
        <taxon>Arthropoda</taxon>
        <taxon>Hexapoda</taxon>
        <taxon>Insecta</taxon>
        <taxon>Pterygota</taxon>
        <taxon>Neoptera</taxon>
        <taxon>Polyneoptera</taxon>
        <taxon>Dictyoptera</taxon>
        <taxon>Blattodea</taxon>
        <taxon>Blattoidea</taxon>
        <taxon>Termitoidae</taxon>
        <taxon>Rhinotermitidae</taxon>
        <taxon>Coptotermes</taxon>
    </lineage>
</organism>
<dbReference type="Proteomes" id="UP000502823">
    <property type="component" value="Unassembled WGS sequence"/>
</dbReference>
<proteinExistence type="predicted"/>
<dbReference type="PANTHER" id="PTHR19229">
    <property type="entry name" value="ATP-BINDING CASSETTE TRANSPORTER SUBFAMILY A ABCA"/>
    <property type="match status" value="1"/>
</dbReference>
<feature type="transmembrane region" description="Helical" evidence="7">
    <location>
        <begin position="437"/>
        <end position="456"/>
    </location>
</feature>
<dbReference type="Gene3D" id="3.40.50.300">
    <property type="entry name" value="P-loop containing nucleotide triphosphate hydrolases"/>
    <property type="match status" value="1"/>
</dbReference>
<evidence type="ECO:0000256" key="2">
    <source>
        <dbReference type="ARBA" id="ARBA00022692"/>
    </source>
</evidence>
<evidence type="ECO:0000256" key="7">
    <source>
        <dbReference type="SAM" id="Phobius"/>
    </source>
</evidence>
<dbReference type="PANTHER" id="PTHR19229:SF250">
    <property type="entry name" value="ABC TRANSPORTER DOMAIN-CONTAINING PROTEIN-RELATED"/>
    <property type="match status" value="1"/>
</dbReference>
<evidence type="ECO:0000256" key="6">
    <source>
        <dbReference type="ARBA" id="ARBA00023136"/>
    </source>
</evidence>
<dbReference type="FunFam" id="3.40.50.300:FF:000327">
    <property type="entry name" value="ATP-binding cassette sub-family A member 3"/>
    <property type="match status" value="1"/>
</dbReference>
<evidence type="ECO:0000256" key="3">
    <source>
        <dbReference type="ARBA" id="ARBA00022741"/>
    </source>
</evidence>
<dbReference type="EMBL" id="BLKM01000389">
    <property type="protein sequence ID" value="GFG32763.1"/>
    <property type="molecule type" value="Genomic_DNA"/>
</dbReference>
<reference evidence="10" key="1">
    <citation type="submission" date="2020-01" db="EMBL/GenBank/DDBJ databases">
        <title>Draft genome sequence of the Termite Coptotermes fromosanus.</title>
        <authorList>
            <person name="Itakura S."/>
            <person name="Yosikawa Y."/>
            <person name="Umezawa K."/>
        </authorList>
    </citation>
    <scope>NUCLEOTIDE SEQUENCE [LARGE SCALE GENOMIC DNA]</scope>
</reference>
<keyword evidence="3" id="KW-0547">Nucleotide-binding</keyword>
<dbReference type="Pfam" id="PF23321">
    <property type="entry name" value="R1_ABCA1"/>
    <property type="match status" value="1"/>
</dbReference>
<evidence type="ECO:0000313" key="9">
    <source>
        <dbReference type="EMBL" id="GFG32763.1"/>
    </source>
</evidence>
<gene>
    <name evidence="9" type="ORF">Cfor_06295</name>
</gene>
<comment type="caution">
    <text evidence="9">The sequence shown here is derived from an EMBL/GenBank/DDBJ whole genome shotgun (WGS) entry which is preliminary data.</text>
</comment>
<evidence type="ECO:0000256" key="1">
    <source>
        <dbReference type="ARBA" id="ARBA00004141"/>
    </source>
</evidence>